<feature type="compositionally biased region" description="Basic and acidic residues" evidence="1">
    <location>
        <begin position="112"/>
        <end position="130"/>
    </location>
</feature>
<organism evidence="2 3">
    <name type="scientific">Mycolicibacterium duvalii</name>
    <dbReference type="NCBI Taxonomy" id="39688"/>
    <lineage>
        <taxon>Bacteria</taxon>
        <taxon>Bacillati</taxon>
        <taxon>Actinomycetota</taxon>
        <taxon>Actinomycetes</taxon>
        <taxon>Mycobacteriales</taxon>
        <taxon>Mycobacteriaceae</taxon>
        <taxon>Mycolicibacterium</taxon>
    </lineage>
</organism>
<evidence type="ECO:0000313" key="3">
    <source>
        <dbReference type="Proteomes" id="UP000467006"/>
    </source>
</evidence>
<evidence type="ECO:0000256" key="1">
    <source>
        <dbReference type="SAM" id="MobiDB-lite"/>
    </source>
</evidence>
<accession>A0A7I7K880</accession>
<dbReference type="EMBL" id="AP022563">
    <property type="protein sequence ID" value="BBX20266.1"/>
    <property type="molecule type" value="Genomic_DNA"/>
</dbReference>
<name>A0A7I7K880_9MYCO</name>
<keyword evidence="3" id="KW-1185">Reference proteome</keyword>
<dbReference type="PANTHER" id="PTHR14139:SF2">
    <property type="entry name" value="CALSYNTENIN-1"/>
    <property type="match status" value="1"/>
</dbReference>
<gene>
    <name evidence="2" type="ORF">MDUV_51260</name>
</gene>
<dbReference type="Proteomes" id="UP000467006">
    <property type="component" value="Chromosome"/>
</dbReference>
<feature type="compositionally biased region" description="Low complexity" evidence="1">
    <location>
        <begin position="80"/>
        <end position="94"/>
    </location>
</feature>
<evidence type="ECO:0000313" key="2">
    <source>
        <dbReference type="EMBL" id="BBX20266.1"/>
    </source>
</evidence>
<dbReference type="AlphaFoldDB" id="A0A7I7K880"/>
<dbReference type="KEGG" id="mdu:MDUV_51260"/>
<dbReference type="PANTHER" id="PTHR14139">
    <property type="entry name" value="CALSYNTENIN"/>
    <property type="match status" value="1"/>
</dbReference>
<feature type="compositionally biased region" description="Acidic residues" evidence="1">
    <location>
        <begin position="134"/>
        <end position="145"/>
    </location>
</feature>
<sequence>MSAQPARHRSDASRTQPEFWAARDLLHDVTSAGRPRHVRKSTTKYATHVGRVGALAVSLGIGFAIANSATPVAYAETDADSSSSSTSSSTAESATGERSEASKPSVRSGPRVRADRSERAEARARTESRSTDAALDEADVDEDVDAAASGADELDQSSSTAPDNSASEQLSVSETDEVTETVDEQAVEQDLDTEASPSDPTGVVETATTTVQQVFPRRAEVRTAAYASVTSEARVTREVTADNVVAAVVSTAMAPLVDTDAPVSNPINDAVLAWVRRLINHTFFNKTPVVHSVTTEQLLGSVIIDIDAEDPNGDPLTYDIVQPEGGFVVREILTGKFIYTPTVPVIGDPKPVEFQVVIRDDSEHLTGALGAIQNLLHSVARAFGLAQPDTLTYTVNFDVEPILQTPPGLVAIGSLPYQLGEDPVKLLSVAEIIDPDSESLKRAVLKFTVGYQDGDRLEFVAPEGSAIQGSWDEEGRALTLLAEGGASLAAFEAALKAVTFSATDLGFGARTVGITLTDEHDKTMLIPATVLATVLPAVKLPPTLIAAPGLPYRLGDDPTRLLSIAEVGDPDSADLSRVVLKILNARTGDLLEFVAPDGSPVEGEWDAQNHTLTLGNVASKAAYEAALKAVTFSATELGLLSRTVEITVTDQSGTENLVPALVLIGVVASPELPLTVVPVGLPFYTLGKPPVKIVSSVGISNADDNMLSGATVTVSAARLSGDKLVYTGAPTANITVTQTNDYTLTLSGAASVAEYEQVFKQIAFSATQLGVTRTVSITVSEADGGTNPVPGLVLVNTLAPLAPTIAAPSLVPATYTIGKRGVVLAPTVLIGDLDSTNLTKATLKIGLGKQAGDKLTFTTIEGNPITATWNGNDTLTLQGLATIEQYRAALQSVTFEATGGAVITRFVSIDVTDDSGVESVLPASAEVFVKNPDRPALIVTGPSLFEFPKANQNVRPITSATIIDTDSTVLTGASVKITGGFTTGDTLSFAGLANNPVTGSFNGTTRELTLTGTATLGQYKAALEAVTFRATQHGAGWLELFKTRTLTINITDDSGLNALLPGTVLVSIYK</sequence>
<dbReference type="RefSeq" id="WP_234815165.1">
    <property type="nucleotide sequence ID" value="NZ_AP022563.1"/>
</dbReference>
<reference evidence="2 3" key="1">
    <citation type="journal article" date="2019" name="Emerg. Microbes Infect.">
        <title>Comprehensive subspecies identification of 175 nontuberculous mycobacteria species based on 7547 genomic profiles.</title>
        <authorList>
            <person name="Matsumoto Y."/>
            <person name="Kinjo T."/>
            <person name="Motooka D."/>
            <person name="Nabeya D."/>
            <person name="Jung N."/>
            <person name="Uechi K."/>
            <person name="Horii T."/>
            <person name="Iida T."/>
            <person name="Fujita J."/>
            <person name="Nakamura S."/>
        </authorList>
    </citation>
    <scope>NUCLEOTIDE SEQUENCE [LARGE SCALE GENOMIC DNA]</scope>
    <source>
        <strain evidence="2 3">JCM 6396</strain>
    </source>
</reference>
<proteinExistence type="predicted"/>
<protein>
    <submittedName>
        <fullName evidence="2">Uncharacterized protein</fullName>
    </submittedName>
</protein>
<feature type="region of interest" description="Disordered" evidence="1">
    <location>
        <begin position="77"/>
        <end position="182"/>
    </location>
</feature>
<feature type="compositionally biased region" description="Polar residues" evidence="1">
    <location>
        <begin position="156"/>
        <end position="170"/>
    </location>
</feature>